<dbReference type="EnsemblMetazoa" id="XM_019999048.1">
    <property type="protein sequence ID" value="XP_019854607.1"/>
    <property type="gene ID" value="LOC105313494"/>
</dbReference>
<evidence type="ECO:0000313" key="14">
    <source>
        <dbReference type="EnsemblMetazoa" id="Aqu2.1.26437_001"/>
    </source>
</evidence>
<dbReference type="GO" id="GO:0009378">
    <property type="term" value="F:four-way junction helicase activity"/>
    <property type="evidence" value="ECO:0007669"/>
    <property type="project" value="TreeGrafter"/>
</dbReference>
<dbReference type="PANTHER" id="PTHR13710">
    <property type="entry name" value="DNA HELICASE RECQ FAMILY MEMBER"/>
    <property type="match status" value="1"/>
</dbReference>
<keyword evidence="4" id="KW-0347">Helicase</keyword>
<dbReference type="GO" id="GO:0005524">
    <property type="term" value="F:ATP binding"/>
    <property type="evidence" value="ECO:0007669"/>
    <property type="project" value="UniProtKB-KW"/>
</dbReference>
<keyword evidence="2" id="KW-0547">Nucleotide-binding</keyword>
<evidence type="ECO:0000256" key="5">
    <source>
        <dbReference type="ARBA" id="ARBA00022840"/>
    </source>
</evidence>
<dbReference type="PROSITE" id="PS51192">
    <property type="entry name" value="HELICASE_ATP_BIND_1"/>
    <property type="match status" value="1"/>
</dbReference>
<feature type="domain" description="Helicase C-terminal" evidence="13">
    <location>
        <begin position="245"/>
        <end position="423"/>
    </location>
</feature>
<dbReference type="Gene3D" id="3.40.50.300">
    <property type="entry name" value="P-loop containing nucleotide triphosphate hydrolases"/>
    <property type="match status" value="2"/>
</dbReference>
<dbReference type="PROSITE" id="PS51194">
    <property type="entry name" value="HELICASE_CTER"/>
    <property type="match status" value="1"/>
</dbReference>
<name>A0A1X7UF73_AMPQE</name>
<dbReference type="eggNOG" id="KOG0351">
    <property type="taxonomic scope" value="Eukaryota"/>
</dbReference>
<reference evidence="15" key="1">
    <citation type="journal article" date="2010" name="Nature">
        <title>The Amphimedon queenslandica genome and the evolution of animal complexity.</title>
        <authorList>
            <person name="Srivastava M."/>
            <person name="Simakov O."/>
            <person name="Chapman J."/>
            <person name="Fahey B."/>
            <person name="Gauthier M.E."/>
            <person name="Mitros T."/>
            <person name="Richards G.S."/>
            <person name="Conaco C."/>
            <person name="Dacre M."/>
            <person name="Hellsten U."/>
            <person name="Larroux C."/>
            <person name="Putnam N.H."/>
            <person name="Stanke M."/>
            <person name="Adamska M."/>
            <person name="Darling A."/>
            <person name="Degnan S.M."/>
            <person name="Oakley T.H."/>
            <person name="Plachetzki D.C."/>
            <person name="Zhai Y."/>
            <person name="Adamski M."/>
            <person name="Calcino A."/>
            <person name="Cummins S.F."/>
            <person name="Goodstein D.M."/>
            <person name="Harris C."/>
            <person name="Jackson D.J."/>
            <person name="Leys S.P."/>
            <person name="Shu S."/>
            <person name="Woodcroft B.J."/>
            <person name="Vervoort M."/>
            <person name="Kosik K.S."/>
            <person name="Manning G."/>
            <person name="Degnan B.M."/>
            <person name="Rokhsar D.S."/>
        </authorList>
    </citation>
    <scope>NUCLEOTIDE SEQUENCE [LARGE SCALE GENOMIC DNA]</scope>
</reference>
<dbReference type="STRING" id="400682.A0A1X7UF73"/>
<protein>
    <recommendedName>
        <fullName evidence="10">DNA 3'-5' helicase</fullName>
        <ecNumber evidence="10">5.6.2.4</ecNumber>
    </recommendedName>
    <alternativeName>
        <fullName evidence="11">DNA 3'-5' helicase BLM</fullName>
    </alternativeName>
</protein>
<dbReference type="GO" id="GO:0016787">
    <property type="term" value="F:hydrolase activity"/>
    <property type="evidence" value="ECO:0007669"/>
    <property type="project" value="UniProtKB-KW"/>
</dbReference>
<evidence type="ECO:0000256" key="8">
    <source>
        <dbReference type="ARBA" id="ARBA00023242"/>
    </source>
</evidence>
<dbReference type="InParanoid" id="A0A1X7UF73"/>
<dbReference type="InterPro" id="IPR027417">
    <property type="entry name" value="P-loop_NTPase"/>
</dbReference>
<evidence type="ECO:0000256" key="1">
    <source>
        <dbReference type="ARBA" id="ARBA00005446"/>
    </source>
</evidence>
<dbReference type="Pfam" id="PF00270">
    <property type="entry name" value="DEAD"/>
    <property type="match status" value="1"/>
</dbReference>
<dbReference type="Proteomes" id="UP000007879">
    <property type="component" value="Unassembled WGS sequence"/>
</dbReference>
<evidence type="ECO:0000256" key="11">
    <source>
        <dbReference type="ARBA" id="ARBA00044542"/>
    </source>
</evidence>
<dbReference type="GO" id="GO:0043138">
    <property type="term" value="F:3'-5' DNA helicase activity"/>
    <property type="evidence" value="ECO:0007669"/>
    <property type="project" value="UniProtKB-EC"/>
</dbReference>
<reference evidence="14" key="2">
    <citation type="submission" date="2017-05" db="UniProtKB">
        <authorList>
            <consortium name="EnsemblMetazoa"/>
        </authorList>
    </citation>
    <scope>IDENTIFICATION</scope>
</reference>
<dbReference type="InterPro" id="IPR001650">
    <property type="entry name" value="Helicase_C-like"/>
</dbReference>
<evidence type="ECO:0000256" key="7">
    <source>
        <dbReference type="ARBA" id="ARBA00023235"/>
    </source>
</evidence>
<comment type="catalytic activity">
    <reaction evidence="9">
        <text>Couples ATP hydrolysis with the unwinding of duplex DNA by translocating in the 3'-5' direction.</text>
        <dbReference type="EC" id="5.6.2.4"/>
    </reaction>
</comment>
<organism evidence="14">
    <name type="scientific">Amphimedon queenslandica</name>
    <name type="common">Sponge</name>
    <dbReference type="NCBI Taxonomy" id="400682"/>
    <lineage>
        <taxon>Eukaryota</taxon>
        <taxon>Metazoa</taxon>
        <taxon>Porifera</taxon>
        <taxon>Demospongiae</taxon>
        <taxon>Heteroscleromorpha</taxon>
        <taxon>Haplosclerida</taxon>
        <taxon>Niphatidae</taxon>
        <taxon>Amphimedon</taxon>
    </lineage>
</organism>
<dbReference type="EnsemblMetazoa" id="Aqu2.1.26437_001">
    <property type="protein sequence ID" value="Aqu2.1.26437_001"/>
    <property type="gene ID" value="Aqu2.1.26437"/>
</dbReference>
<keyword evidence="8" id="KW-0539">Nucleus</keyword>
<keyword evidence="6" id="KW-0238">DNA-binding</keyword>
<comment type="similarity">
    <text evidence="1">Belongs to the helicase family. RecQ subfamily.</text>
</comment>
<evidence type="ECO:0000256" key="9">
    <source>
        <dbReference type="ARBA" id="ARBA00034617"/>
    </source>
</evidence>
<feature type="domain" description="Helicase ATP-binding" evidence="12">
    <location>
        <begin position="47"/>
        <end position="224"/>
    </location>
</feature>
<gene>
    <name evidence="14" type="primary">105313494</name>
</gene>
<dbReference type="OrthoDB" id="10040197at2759"/>
<dbReference type="KEGG" id="aqu:105313494"/>
<evidence type="ECO:0000313" key="15">
    <source>
        <dbReference type="Proteomes" id="UP000007879"/>
    </source>
</evidence>
<dbReference type="SMART" id="SM00490">
    <property type="entry name" value="HELICc"/>
    <property type="match status" value="1"/>
</dbReference>
<keyword evidence="5" id="KW-0067">ATP-binding</keyword>
<dbReference type="GO" id="GO:0005634">
    <property type="term" value="C:nucleus"/>
    <property type="evidence" value="ECO:0007669"/>
    <property type="project" value="TreeGrafter"/>
</dbReference>
<dbReference type="Pfam" id="PF00271">
    <property type="entry name" value="Helicase_C"/>
    <property type="match status" value="1"/>
</dbReference>
<evidence type="ECO:0000256" key="2">
    <source>
        <dbReference type="ARBA" id="ARBA00022741"/>
    </source>
</evidence>
<dbReference type="EC" id="5.6.2.4" evidence="10"/>
<dbReference type="InterPro" id="IPR004589">
    <property type="entry name" value="DNA_helicase_ATP-dep_RecQ"/>
</dbReference>
<keyword evidence="15" id="KW-1185">Reference proteome</keyword>
<evidence type="ECO:0000259" key="13">
    <source>
        <dbReference type="PROSITE" id="PS51194"/>
    </source>
</evidence>
<evidence type="ECO:0000256" key="6">
    <source>
        <dbReference type="ARBA" id="ARBA00023125"/>
    </source>
</evidence>
<evidence type="ECO:0000259" key="12">
    <source>
        <dbReference type="PROSITE" id="PS51192"/>
    </source>
</evidence>
<dbReference type="OMA" id="CNTSECK"/>
<dbReference type="GO" id="GO:0000724">
    <property type="term" value="P:double-strand break repair via homologous recombination"/>
    <property type="evidence" value="ECO:0007669"/>
    <property type="project" value="TreeGrafter"/>
</dbReference>
<dbReference type="InterPro" id="IPR014001">
    <property type="entry name" value="Helicase_ATP-bd"/>
</dbReference>
<proteinExistence type="inferred from homology"/>
<keyword evidence="3" id="KW-0378">Hydrolase</keyword>
<sequence length="448" mass="50689">MAKRSRDEYECRDKKTALQKESIEAALLICATQFGYETLKEEQKRAVVSFVEGNDVFVTLPTGFGKSFCYFCLPLLFDILYNKTSWSVALVVSPLNALMSDQVQLLKSKGISAVICGYGDKEENKSLVSGGTFQIVFTPPEILFDKEWTEVFRSSSLHDRLVAFIVDEAHCVKKWGKDFRKDYSKLGGLRGLLPSGVHFMALTATASNFTRNEVIRSLGMTKPVMIIRSPDKPNLYYSVMEKTESIEDTFKPVIEELRKLRHNTKKTIIFCRTYQDCCDLYLTFRSSLGVEFTNPIGAPDYSIFRMVEMFTAVNTPSLKQSILASFSNPRGHMRIVIATVAFGMGIDCAGVRRIIHWGAPSDVDCYIQETGRAGRDGDRAFADLYYSKRDIGVTFMEDCMKNYCTNRSMCRRESLFQSFQSYSPLQKPIGCLCCDLCAIVCECSFCKF</sequence>
<dbReference type="CDD" id="cd17920">
    <property type="entry name" value="DEXHc_RecQ"/>
    <property type="match status" value="1"/>
</dbReference>
<dbReference type="PANTHER" id="PTHR13710:SF153">
    <property type="entry name" value="RECQ-LIKE DNA HELICASE BLM"/>
    <property type="match status" value="1"/>
</dbReference>
<keyword evidence="7" id="KW-0413">Isomerase</keyword>
<dbReference type="NCBIfam" id="TIGR00614">
    <property type="entry name" value="recQ_fam"/>
    <property type="match status" value="1"/>
</dbReference>
<dbReference type="GO" id="GO:0003677">
    <property type="term" value="F:DNA binding"/>
    <property type="evidence" value="ECO:0007669"/>
    <property type="project" value="UniProtKB-KW"/>
</dbReference>
<dbReference type="SMART" id="SM00487">
    <property type="entry name" value="DEXDc"/>
    <property type="match status" value="1"/>
</dbReference>
<dbReference type="InterPro" id="IPR011545">
    <property type="entry name" value="DEAD/DEAH_box_helicase_dom"/>
</dbReference>
<evidence type="ECO:0000256" key="3">
    <source>
        <dbReference type="ARBA" id="ARBA00022801"/>
    </source>
</evidence>
<evidence type="ECO:0000256" key="4">
    <source>
        <dbReference type="ARBA" id="ARBA00022806"/>
    </source>
</evidence>
<dbReference type="AlphaFoldDB" id="A0A1X7UF73"/>
<evidence type="ECO:0000256" key="10">
    <source>
        <dbReference type="ARBA" id="ARBA00034808"/>
    </source>
</evidence>
<dbReference type="SUPFAM" id="SSF52540">
    <property type="entry name" value="P-loop containing nucleoside triphosphate hydrolases"/>
    <property type="match status" value="1"/>
</dbReference>
<accession>A0A1X7UF73</accession>
<dbReference type="GO" id="GO:0005737">
    <property type="term" value="C:cytoplasm"/>
    <property type="evidence" value="ECO:0007669"/>
    <property type="project" value="TreeGrafter"/>
</dbReference>
<dbReference type="GO" id="GO:0005694">
    <property type="term" value="C:chromosome"/>
    <property type="evidence" value="ECO:0007669"/>
    <property type="project" value="TreeGrafter"/>
</dbReference>